<evidence type="ECO:0000313" key="3">
    <source>
        <dbReference type="Proteomes" id="UP000000461"/>
    </source>
</evidence>
<organism evidence="2 3">
    <name type="scientific">Caulobacter phage CcrRogue</name>
    <dbReference type="NCBI Taxonomy" id="2927986"/>
    <lineage>
        <taxon>Viruses</taxon>
        <taxon>Duplodnaviria</taxon>
        <taxon>Heunggongvirae</taxon>
        <taxon>Uroviricota</taxon>
        <taxon>Caudoviricetes</taxon>
        <taxon>Jeanschmidtviridae</taxon>
        <taxon>Poindextervirus</taxon>
        <taxon>Poindextervirus rogue</taxon>
    </lineage>
</organism>
<dbReference type="SUPFAM" id="SSF47336">
    <property type="entry name" value="ACP-like"/>
    <property type="match status" value="1"/>
</dbReference>
<protein>
    <submittedName>
        <fullName evidence="2">Putative acyl carrier protein</fullName>
    </submittedName>
</protein>
<evidence type="ECO:0000313" key="2">
    <source>
        <dbReference type="EMBL" id="AFU86685.1"/>
    </source>
</evidence>
<dbReference type="Gene3D" id="1.10.1200.10">
    <property type="entry name" value="ACP-like"/>
    <property type="match status" value="1"/>
</dbReference>
<feature type="domain" description="Carrier" evidence="1">
    <location>
        <begin position="1"/>
        <end position="72"/>
    </location>
</feature>
<dbReference type="InterPro" id="IPR036736">
    <property type="entry name" value="ACP-like_sf"/>
</dbReference>
<dbReference type="Proteomes" id="UP000000461">
    <property type="component" value="Segment"/>
</dbReference>
<dbReference type="PROSITE" id="PS50075">
    <property type="entry name" value="CARRIER"/>
    <property type="match status" value="1"/>
</dbReference>
<dbReference type="InterPro" id="IPR009081">
    <property type="entry name" value="PP-bd_ACP"/>
</dbReference>
<keyword evidence="3" id="KW-1185">Reference proteome</keyword>
<proteinExistence type="predicted"/>
<reference evidence="2 3" key="1">
    <citation type="journal article" date="2012" name="BMC Genomics">
        <title>The Caulobacter crescentus phage phiCbK: genomics of a canonical phage.</title>
        <authorList>
            <person name="Gill J.J."/>
            <person name="Berry J.D."/>
            <person name="Russell W.K."/>
            <person name="Lessor L."/>
            <person name="Escobar Garcia D.A."/>
            <person name="Hernandez D."/>
            <person name="Kane A."/>
            <person name="Keene J."/>
            <person name="Maddox M."/>
            <person name="Martin R."/>
            <person name="Mohan S."/>
            <person name="Thorn A.M."/>
            <person name="Russell D.H."/>
            <person name="Young R."/>
        </authorList>
    </citation>
    <scope>NUCLEOTIDE SEQUENCE [LARGE SCALE GENOMIC DNA]</scope>
</reference>
<accession>K4JQW7</accession>
<dbReference type="KEGG" id="vg:13995984"/>
<dbReference type="EMBL" id="JX100814">
    <property type="protein sequence ID" value="AFU86685.1"/>
    <property type="molecule type" value="Genomic_DNA"/>
</dbReference>
<sequence>MYEFAHMMSETPIVLDDYHKDLRLGPDLRFDSLDFVDLAMSLEEEFFIELPEDFPDQDTTLGMMIDVVYAAVTKQRA</sequence>
<evidence type="ECO:0000259" key="1">
    <source>
        <dbReference type="PROSITE" id="PS50075"/>
    </source>
</evidence>
<dbReference type="Pfam" id="PF00550">
    <property type="entry name" value="PP-binding"/>
    <property type="match status" value="1"/>
</dbReference>
<gene>
    <name evidence="2" type="ORF">CcrRogue_gp203</name>
</gene>
<name>K4JQW7_9CAUD</name>